<comment type="subcellular location">
    <subcellularLocation>
        <location evidence="1">Membrane</location>
        <topology evidence="1">Multi-pass membrane protein</topology>
    </subcellularLocation>
</comment>
<feature type="transmembrane region" description="Helical" evidence="6">
    <location>
        <begin position="52"/>
        <end position="70"/>
    </location>
</feature>
<evidence type="ECO:0000256" key="4">
    <source>
        <dbReference type="ARBA" id="ARBA00022989"/>
    </source>
</evidence>
<dbReference type="InterPro" id="IPR058533">
    <property type="entry name" value="Cation_efflux_TM"/>
</dbReference>
<proteinExistence type="predicted"/>
<comment type="caution">
    <text evidence="8">The sequence shown here is derived from an EMBL/GenBank/DDBJ whole genome shotgun (WGS) entry which is preliminary data.</text>
</comment>
<evidence type="ECO:0000313" key="9">
    <source>
        <dbReference type="Proteomes" id="UP001196509"/>
    </source>
</evidence>
<sequence>MRLLSERTRDPTRKEISHERAVIYSSLADSSASLLQLVFAVTTGSLTLLSEFARSSFMLMIEVYSLWLLAGIHRGRMTHFQYGVGKIEQFSWLIIGLGMTASGVWVAEKVVRSLVEESVPPTPMGLAFAAIVNAFNLTINWVSLFALVSGDRTEESEIYKAQIKSRVVKCANSTFLQITLTVATLAKDPVVGLFMDGLGAAFVAVIMVVNGLMMIARSLPDLLDAPLSGIELSQISETVRALDAPHVQILNIRSRRSGQFPHVEILVSPVGGDSAGKLLEEIGRLRDALRALDSHIDATFVVALQDKAAT</sequence>
<dbReference type="RefSeq" id="WP_220231233.1">
    <property type="nucleotide sequence ID" value="NZ_JAICBX010000006.1"/>
</dbReference>
<dbReference type="EMBL" id="JAICBX010000006">
    <property type="protein sequence ID" value="MBW8640513.1"/>
    <property type="molecule type" value="Genomic_DNA"/>
</dbReference>
<accession>A0AAE2ZUA9</accession>
<dbReference type="PANTHER" id="PTHR43840:SF15">
    <property type="entry name" value="MITOCHONDRIAL METAL TRANSPORTER 1-RELATED"/>
    <property type="match status" value="1"/>
</dbReference>
<protein>
    <submittedName>
        <fullName evidence="8">Cation transporter</fullName>
    </submittedName>
</protein>
<organism evidence="8 9">
    <name type="scientific">Flavimaribacter sediminis</name>
    <dbReference type="NCBI Taxonomy" id="2865987"/>
    <lineage>
        <taxon>Bacteria</taxon>
        <taxon>Pseudomonadati</taxon>
        <taxon>Pseudomonadota</taxon>
        <taxon>Alphaproteobacteria</taxon>
        <taxon>Hyphomicrobiales</taxon>
        <taxon>Rhizobiaceae</taxon>
        <taxon>Flavimaribacter</taxon>
    </lineage>
</organism>
<keyword evidence="9" id="KW-1185">Reference proteome</keyword>
<dbReference type="Proteomes" id="UP001196509">
    <property type="component" value="Unassembled WGS sequence"/>
</dbReference>
<name>A0AAE2ZUA9_9HYPH</name>
<keyword evidence="3 6" id="KW-0812">Transmembrane</keyword>
<dbReference type="GO" id="GO:0016020">
    <property type="term" value="C:membrane"/>
    <property type="evidence" value="ECO:0007669"/>
    <property type="project" value="UniProtKB-SubCell"/>
</dbReference>
<evidence type="ECO:0000256" key="2">
    <source>
        <dbReference type="ARBA" id="ARBA00022448"/>
    </source>
</evidence>
<feature type="transmembrane region" description="Helical" evidence="6">
    <location>
        <begin position="127"/>
        <end position="147"/>
    </location>
</feature>
<evidence type="ECO:0000256" key="5">
    <source>
        <dbReference type="ARBA" id="ARBA00023136"/>
    </source>
</evidence>
<dbReference type="PANTHER" id="PTHR43840">
    <property type="entry name" value="MITOCHONDRIAL METAL TRANSPORTER 1-RELATED"/>
    <property type="match status" value="1"/>
</dbReference>
<evidence type="ECO:0000256" key="6">
    <source>
        <dbReference type="SAM" id="Phobius"/>
    </source>
</evidence>
<dbReference type="Pfam" id="PF01545">
    <property type="entry name" value="Cation_efflux"/>
    <property type="match status" value="1"/>
</dbReference>
<evidence type="ECO:0000256" key="3">
    <source>
        <dbReference type="ARBA" id="ARBA00022692"/>
    </source>
</evidence>
<dbReference type="Gene3D" id="1.20.1510.10">
    <property type="entry name" value="Cation efflux protein transmembrane domain"/>
    <property type="match status" value="1"/>
</dbReference>
<feature type="transmembrane region" description="Helical" evidence="6">
    <location>
        <begin position="21"/>
        <end position="40"/>
    </location>
</feature>
<reference evidence="8" key="1">
    <citation type="submission" date="2021-08" db="EMBL/GenBank/DDBJ databases">
        <title>Hoeflea bacterium WL0058 sp. nov., isolated from the sediment.</title>
        <authorList>
            <person name="Wang L."/>
            <person name="Zhang D."/>
        </authorList>
    </citation>
    <scope>NUCLEOTIDE SEQUENCE</scope>
    <source>
        <strain evidence="8">WL0058</strain>
    </source>
</reference>
<dbReference type="GO" id="GO:0008324">
    <property type="term" value="F:monoatomic cation transmembrane transporter activity"/>
    <property type="evidence" value="ECO:0007669"/>
    <property type="project" value="InterPro"/>
</dbReference>
<evidence type="ECO:0000313" key="8">
    <source>
        <dbReference type="EMBL" id="MBW8640513.1"/>
    </source>
</evidence>
<dbReference type="InterPro" id="IPR050291">
    <property type="entry name" value="CDF_Transporter"/>
</dbReference>
<dbReference type="InterPro" id="IPR027469">
    <property type="entry name" value="Cation_efflux_TMD_sf"/>
</dbReference>
<dbReference type="AlphaFoldDB" id="A0AAE2ZUA9"/>
<feature type="transmembrane region" description="Helical" evidence="6">
    <location>
        <begin position="198"/>
        <end position="216"/>
    </location>
</feature>
<keyword evidence="4 6" id="KW-1133">Transmembrane helix</keyword>
<evidence type="ECO:0000256" key="1">
    <source>
        <dbReference type="ARBA" id="ARBA00004141"/>
    </source>
</evidence>
<dbReference type="SUPFAM" id="SSF161111">
    <property type="entry name" value="Cation efflux protein transmembrane domain-like"/>
    <property type="match status" value="1"/>
</dbReference>
<feature type="domain" description="Cation efflux protein transmembrane" evidence="7">
    <location>
        <begin position="22"/>
        <end position="223"/>
    </location>
</feature>
<keyword evidence="2" id="KW-0813">Transport</keyword>
<keyword evidence="5 6" id="KW-0472">Membrane</keyword>
<feature type="transmembrane region" description="Helical" evidence="6">
    <location>
        <begin position="90"/>
        <end position="107"/>
    </location>
</feature>
<evidence type="ECO:0000259" key="7">
    <source>
        <dbReference type="Pfam" id="PF01545"/>
    </source>
</evidence>
<gene>
    <name evidence="8" type="ORF">K1W69_25195</name>
</gene>